<protein>
    <submittedName>
        <fullName evidence="1">Nitroreductase family protein</fullName>
    </submittedName>
</protein>
<gene>
    <name evidence="1" type="ORF">HXZ27_30270</name>
</gene>
<proteinExistence type="predicted"/>
<dbReference type="GO" id="GO:0016491">
    <property type="term" value="F:oxidoreductase activity"/>
    <property type="evidence" value="ECO:0007669"/>
    <property type="project" value="InterPro"/>
</dbReference>
<name>A0A7H8XSH9_9ACTN</name>
<dbReference type="Proteomes" id="UP000509335">
    <property type="component" value="Chromosome"/>
</dbReference>
<dbReference type="AlphaFoldDB" id="A0A7H8XSH9"/>
<dbReference type="SUPFAM" id="SSF55469">
    <property type="entry name" value="FMN-dependent nitroreductase-like"/>
    <property type="match status" value="2"/>
</dbReference>
<dbReference type="EMBL" id="CP058322">
    <property type="protein sequence ID" value="QLD27967.1"/>
    <property type="molecule type" value="Genomic_DNA"/>
</dbReference>
<evidence type="ECO:0000313" key="1">
    <source>
        <dbReference type="EMBL" id="QLD27967.1"/>
    </source>
</evidence>
<dbReference type="InterPro" id="IPR052544">
    <property type="entry name" value="Bacteriocin_Proc_Enz"/>
</dbReference>
<dbReference type="PANTHER" id="PTHR43745:SF2">
    <property type="entry name" value="NITROREDUCTASE MJ1384-RELATED"/>
    <property type="match status" value="1"/>
</dbReference>
<accession>A0A7H8XSH9</accession>
<evidence type="ECO:0000313" key="2">
    <source>
        <dbReference type="Proteomes" id="UP000509335"/>
    </source>
</evidence>
<dbReference type="KEGG" id="mcab:HXZ27_30270"/>
<organism evidence="1 2">
    <name type="scientific">Micromonospora carbonacea</name>
    <dbReference type="NCBI Taxonomy" id="47853"/>
    <lineage>
        <taxon>Bacteria</taxon>
        <taxon>Bacillati</taxon>
        <taxon>Actinomycetota</taxon>
        <taxon>Actinomycetes</taxon>
        <taxon>Micromonosporales</taxon>
        <taxon>Micromonosporaceae</taxon>
        <taxon>Micromonospora</taxon>
    </lineage>
</organism>
<dbReference type="CDD" id="cd02142">
    <property type="entry name" value="McbC_SagB-like_oxidoreductase"/>
    <property type="match status" value="1"/>
</dbReference>
<sequence length="495" mass="52705">MSRTPSPERIPEHLRRLREDPQSVNPPDWRVDYADGPWPVKVHQGGTRVAPEGPLARVLRGSVAVTAVRGTRATLRRAVPSGGAMHPTEVYVVCARTERLWHVDPYRMELLAMSADRPGRLVRAGLRLSPGAALPPVVLVLTSRFWKNFYKYGDFSFRLGAVDAGVVLGRVLRLAEAEFGTAWVRTDFVDDALNAALGLDGRDESGYAVVGCGHPEEAGGSGVSAASGPMPSEAPRLRERSRRVKRSPVFDLVQASAHVVQAGTQVPPSGPARAPAAPDAPPGVTRAGAVALPPSVPVDLNDPRVIVRRRSGGRAFTGRPAELAQLSTVLRHADAAGTLLRDRADPTVPRVRLFVAAHRVRGVPTGWYEHLGDLLAPVGRGLDPQLGPRLQDALFGSGVNAELAAFTVHVVASPAQGCRSARHYRTQQLAVGVAMEATVLAATAVDLGNHPFLGFDAPAVDAAYGLDGQDDGAQAQICVGAVRADDEWEVAVRPR</sequence>
<dbReference type="InterPro" id="IPR000415">
    <property type="entry name" value="Nitroreductase-like"/>
</dbReference>
<reference evidence="1 2" key="1">
    <citation type="submission" date="2020-07" db="EMBL/GenBank/DDBJ databases">
        <title>A bifunctional nitrone conjugated secondary metabolite targeting the ribosome.</title>
        <authorList>
            <person name="Limbrick E.M."/>
            <person name="Graf M."/>
            <person name="Derewacz D.K."/>
            <person name="Nguyen F."/>
            <person name="Spraggins J.M."/>
            <person name="Wieland M."/>
            <person name="Ynigez-Gutierrez A.E."/>
            <person name="Reisman B.J."/>
            <person name="Zinshteyn B."/>
            <person name="McCulloch K."/>
            <person name="Iverson T.M."/>
            <person name="Green R."/>
            <person name="Wilson D.N."/>
            <person name="Bachmann B.O."/>
        </authorList>
    </citation>
    <scope>NUCLEOTIDE SEQUENCE [LARGE SCALE GENOMIC DNA]</scope>
    <source>
        <strain evidence="2">aurantiaca</strain>
    </source>
</reference>
<dbReference type="PANTHER" id="PTHR43745">
    <property type="entry name" value="NITROREDUCTASE MJ1384-RELATED"/>
    <property type="match status" value="1"/>
</dbReference>
<dbReference type="Gene3D" id="3.40.109.10">
    <property type="entry name" value="NADH Oxidase"/>
    <property type="match status" value="2"/>
</dbReference>